<feature type="compositionally biased region" description="Polar residues" evidence="1">
    <location>
        <begin position="59"/>
        <end position="82"/>
    </location>
</feature>
<name>A0A5C5UX58_9BACT</name>
<keyword evidence="3" id="KW-1185">Reference proteome</keyword>
<organism evidence="2 3">
    <name type="scientific">Posidoniimonas corsicana</name>
    <dbReference type="NCBI Taxonomy" id="1938618"/>
    <lineage>
        <taxon>Bacteria</taxon>
        <taxon>Pseudomonadati</taxon>
        <taxon>Planctomycetota</taxon>
        <taxon>Planctomycetia</taxon>
        <taxon>Pirellulales</taxon>
        <taxon>Lacipirellulaceae</taxon>
        <taxon>Posidoniimonas</taxon>
    </lineage>
</organism>
<sequence length="97" mass="10183">MPNVGSTVVGTGSLSAPCTVHCTCLLGLKYRSSRTWPRNALPELPEAESAENGRMVGSSGLNTSNCRPAANRQSSFRTSPNASIGRKPYLSASTLSL</sequence>
<evidence type="ECO:0000313" key="2">
    <source>
        <dbReference type="EMBL" id="TWT30170.1"/>
    </source>
</evidence>
<evidence type="ECO:0000256" key="1">
    <source>
        <dbReference type="SAM" id="MobiDB-lite"/>
    </source>
</evidence>
<evidence type="ECO:0000313" key="3">
    <source>
        <dbReference type="Proteomes" id="UP000316714"/>
    </source>
</evidence>
<dbReference type="AlphaFoldDB" id="A0A5C5UX58"/>
<dbReference type="RefSeq" id="WP_146568542.1">
    <property type="nucleotide sequence ID" value="NZ_SIHJ01000005.1"/>
</dbReference>
<accession>A0A5C5UX58</accession>
<feature type="region of interest" description="Disordered" evidence="1">
    <location>
        <begin position="41"/>
        <end position="97"/>
    </location>
</feature>
<proteinExistence type="predicted"/>
<reference evidence="2 3" key="1">
    <citation type="submission" date="2019-02" db="EMBL/GenBank/DDBJ databases">
        <title>Deep-cultivation of Planctomycetes and their phenomic and genomic characterization uncovers novel biology.</title>
        <authorList>
            <person name="Wiegand S."/>
            <person name="Jogler M."/>
            <person name="Boedeker C."/>
            <person name="Pinto D."/>
            <person name="Vollmers J."/>
            <person name="Rivas-Marin E."/>
            <person name="Kohn T."/>
            <person name="Peeters S.H."/>
            <person name="Heuer A."/>
            <person name="Rast P."/>
            <person name="Oberbeckmann S."/>
            <person name="Bunk B."/>
            <person name="Jeske O."/>
            <person name="Meyerdierks A."/>
            <person name="Storesund J.E."/>
            <person name="Kallscheuer N."/>
            <person name="Luecker S."/>
            <person name="Lage O.M."/>
            <person name="Pohl T."/>
            <person name="Merkel B.J."/>
            <person name="Hornburger P."/>
            <person name="Mueller R.-W."/>
            <person name="Bruemmer F."/>
            <person name="Labrenz M."/>
            <person name="Spormann A.M."/>
            <person name="Op Den Camp H."/>
            <person name="Overmann J."/>
            <person name="Amann R."/>
            <person name="Jetten M.S.M."/>
            <person name="Mascher T."/>
            <person name="Medema M.H."/>
            <person name="Devos D.P."/>
            <person name="Kaster A.-K."/>
            <person name="Ovreas L."/>
            <person name="Rohde M."/>
            <person name="Galperin M.Y."/>
            <person name="Jogler C."/>
        </authorList>
    </citation>
    <scope>NUCLEOTIDE SEQUENCE [LARGE SCALE GENOMIC DNA]</scope>
    <source>
        <strain evidence="2 3">KOR34</strain>
    </source>
</reference>
<dbReference type="EMBL" id="SIHJ01000005">
    <property type="protein sequence ID" value="TWT30170.1"/>
    <property type="molecule type" value="Genomic_DNA"/>
</dbReference>
<gene>
    <name evidence="2" type="ORF">KOR34_47280</name>
</gene>
<dbReference type="Proteomes" id="UP000316714">
    <property type="component" value="Unassembled WGS sequence"/>
</dbReference>
<protein>
    <submittedName>
        <fullName evidence="2">Uncharacterized protein</fullName>
    </submittedName>
</protein>
<comment type="caution">
    <text evidence="2">The sequence shown here is derived from an EMBL/GenBank/DDBJ whole genome shotgun (WGS) entry which is preliminary data.</text>
</comment>